<evidence type="ECO:0000313" key="3">
    <source>
        <dbReference type="Proteomes" id="UP000057088"/>
    </source>
</evidence>
<dbReference type="Proteomes" id="UP000254626">
    <property type="component" value="Unassembled WGS sequence"/>
</dbReference>
<dbReference type="Proteomes" id="UP000057088">
    <property type="component" value="Chromosome 1"/>
</dbReference>
<dbReference type="AlphaFoldDB" id="A0AAX2LUU9"/>
<dbReference type="KEGG" id="vfl:AL536_01515"/>
<reference evidence="1" key="2">
    <citation type="submission" date="2018-01" db="EMBL/GenBank/DDBJ databases">
        <title>FDA dAtabase for Regulatory Grade micrObial Sequences (FDA-ARGOS): Supporting development and validation of Infectious Disease Dx tests.</title>
        <authorList>
            <person name="Hoffmann M."/>
            <person name="Allard M."/>
            <person name="Evans P."/>
            <person name="Brown E."/>
            <person name="Tallon L."/>
            <person name="Sadzewicz L."/>
            <person name="Sengamalay N."/>
            <person name="Ott S."/>
            <person name="Godinez A."/>
            <person name="Nagaraj S."/>
            <person name="Vyas G."/>
            <person name="Aluvathingal J."/>
            <person name="Nadendla S."/>
            <person name="Geyer C."/>
            <person name="Sichtig H."/>
        </authorList>
    </citation>
    <scope>NUCLEOTIDE SEQUENCE</scope>
    <source>
        <strain evidence="1">ATCC 33809</strain>
    </source>
</reference>
<proteinExistence type="predicted"/>
<reference evidence="3" key="1">
    <citation type="submission" date="2015-12" db="EMBL/GenBank/DDBJ databases">
        <title>FDA dAtabase for Regulatory Grade micrObial Sequences (FDA-ARGOS): Supporting development and validation of Infectious Disease Dx tests.</title>
        <authorList>
            <person name="Hoffmann M."/>
            <person name="Allard M."/>
            <person name="Evans P."/>
            <person name="Brown E."/>
            <person name="Tallon L.J."/>
            <person name="Sadzewicz L."/>
            <person name="Sengamalay N."/>
            <person name="Ott S."/>
            <person name="Godinez A."/>
            <person name="Nagaraj S."/>
            <person name="Vyas G."/>
            <person name="Aluvathingal J."/>
            <person name="Nadendla S."/>
            <person name="Geyer C."/>
            <person name="Sichtig H."/>
        </authorList>
    </citation>
    <scope>NUCLEOTIDE SEQUENCE [LARGE SCALE GENOMIC DNA]</scope>
    <source>
        <strain evidence="3">ATCC 33809</strain>
    </source>
</reference>
<dbReference type="RefSeq" id="WP_061055409.1">
    <property type="nucleotide sequence ID" value="NZ_CABLBX010000004.1"/>
</dbReference>
<dbReference type="InterPro" id="IPR022253">
    <property type="entry name" value="Ribosome_recyc_fac_bac"/>
</dbReference>
<sequence>MATKHSESTVTIALPSLIHRIGREHATALQAFAAEHRCTIKRVRRSRNWQCQGEPEDLLLLLRAIQASDIALAVASVTSKLEAGIKPYRQETLSERLAQLVQDNPAMTLAELMEKTGCTLVQARTAREDQEKW</sequence>
<accession>A0AAX2LUU9</accession>
<evidence type="ECO:0000313" key="2">
    <source>
        <dbReference type="EMBL" id="SUQ27010.1"/>
    </source>
</evidence>
<protein>
    <submittedName>
        <fullName evidence="2">Ribosome recycling factor</fullName>
    </submittedName>
</protein>
<gene>
    <name evidence="1" type="ORF">AL536_01515</name>
    <name evidence="2" type="ORF">NCTC11327_03878</name>
</gene>
<name>A0AAX2LUU9_VIBFL</name>
<reference evidence="2 4" key="3">
    <citation type="submission" date="2018-06" db="EMBL/GenBank/DDBJ databases">
        <authorList>
            <consortium name="Pathogen Informatics"/>
            <person name="Doyle S."/>
        </authorList>
    </citation>
    <scope>NUCLEOTIDE SEQUENCE [LARGE SCALE GENOMIC DNA]</scope>
    <source>
        <strain evidence="2 4">NCTC11327</strain>
    </source>
</reference>
<dbReference type="EMBL" id="UHIP01000002">
    <property type="protein sequence ID" value="SUQ27010.1"/>
    <property type="molecule type" value="Genomic_DNA"/>
</dbReference>
<keyword evidence="3" id="KW-1185">Reference proteome</keyword>
<dbReference type="Pfam" id="PF12614">
    <property type="entry name" value="RRF_GI"/>
    <property type="match status" value="1"/>
</dbReference>
<dbReference type="EMBL" id="CP014034">
    <property type="protein sequence ID" value="AMF92188.1"/>
    <property type="molecule type" value="Genomic_DNA"/>
</dbReference>
<evidence type="ECO:0000313" key="4">
    <source>
        <dbReference type="Proteomes" id="UP000254626"/>
    </source>
</evidence>
<evidence type="ECO:0000313" key="1">
    <source>
        <dbReference type="EMBL" id="AMF92188.1"/>
    </source>
</evidence>
<dbReference type="GeneID" id="29384332"/>
<organism evidence="2 4">
    <name type="scientific">Vibrio fluvialis</name>
    <dbReference type="NCBI Taxonomy" id="676"/>
    <lineage>
        <taxon>Bacteria</taxon>
        <taxon>Pseudomonadati</taxon>
        <taxon>Pseudomonadota</taxon>
        <taxon>Gammaproteobacteria</taxon>
        <taxon>Vibrionales</taxon>
        <taxon>Vibrionaceae</taxon>
        <taxon>Vibrio</taxon>
    </lineage>
</organism>